<sequence>MNERLEPTLDRQKITFGNAVRRRLMGVPFKLIVQNDDLKHLPYSIGLLNEQNTLVVGKGVPDASFEYHHGGLVCSINNALGPLYPPFRYLSGEIYPGRPDGWPGPVLSFNSGCWAIAQDLGLLPKLMRSASFHGCGLGAGFGFGTEVGTGTGLGFAPGLGAGYGGVSGGVGVRGLGGVGELSGSNSDKQLLDCSEELLGFG</sequence>
<gene>
    <name evidence="1" type="ORF">BT96DRAFT_944382</name>
</gene>
<dbReference type="EMBL" id="ML769588">
    <property type="protein sequence ID" value="KAE9392736.1"/>
    <property type="molecule type" value="Genomic_DNA"/>
</dbReference>
<protein>
    <submittedName>
        <fullName evidence="1">Uncharacterized protein</fullName>
    </submittedName>
</protein>
<reference evidence="1" key="1">
    <citation type="journal article" date="2019" name="Environ. Microbiol.">
        <title>Fungal ecological strategies reflected in gene transcription - a case study of two litter decomposers.</title>
        <authorList>
            <person name="Barbi F."/>
            <person name="Kohler A."/>
            <person name="Barry K."/>
            <person name="Baskaran P."/>
            <person name="Daum C."/>
            <person name="Fauchery L."/>
            <person name="Ihrmark K."/>
            <person name="Kuo A."/>
            <person name="LaButti K."/>
            <person name="Lipzen A."/>
            <person name="Morin E."/>
            <person name="Grigoriev I.V."/>
            <person name="Henrissat B."/>
            <person name="Lindahl B."/>
            <person name="Martin F."/>
        </authorList>
    </citation>
    <scope>NUCLEOTIDE SEQUENCE</scope>
    <source>
        <strain evidence="1">JB14</strain>
    </source>
</reference>
<organism evidence="1 2">
    <name type="scientific">Gymnopus androsaceus JB14</name>
    <dbReference type="NCBI Taxonomy" id="1447944"/>
    <lineage>
        <taxon>Eukaryota</taxon>
        <taxon>Fungi</taxon>
        <taxon>Dikarya</taxon>
        <taxon>Basidiomycota</taxon>
        <taxon>Agaricomycotina</taxon>
        <taxon>Agaricomycetes</taxon>
        <taxon>Agaricomycetidae</taxon>
        <taxon>Agaricales</taxon>
        <taxon>Marasmiineae</taxon>
        <taxon>Omphalotaceae</taxon>
        <taxon>Gymnopus</taxon>
    </lineage>
</organism>
<accession>A0A6A4H4M7</accession>
<dbReference type="AlphaFoldDB" id="A0A6A4H4M7"/>
<name>A0A6A4H4M7_9AGAR</name>
<evidence type="ECO:0000313" key="1">
    <source>
        <dbReference type="EMBL" id="KAE9392736.1"/>
    </source>
</evidence>
<evidence type="ECO:0000313" key="2">
    <source>
        <dbReference type="Proteomes" id="UP000799118"/>
    </source>
</evidence>
<keyword evidence="2" id="KW-1185">Reference proteome</keyword>
<proteinExistence type="predicted"/>
<dbReference type="Proteomes" id="UP000799118">
    <property type="component" value="Unassembled WGS sequence"/>
</dbReference>